<feature type="transmembrane region" description="Helical" evidence="5">
    <location>
        <begin position="6"/>
        <end position="27"/>
    </location>
</feature>
<evidence type="ECO:0000256" key="1">
    <source>
        <dbReference type="ARBA" id="ARBA00004141"/>
    </source>
</evidence>
<feature type="transmembrane region" description="Helical" evidence="5">
    <location>
        <begin position="73"/>
        <end position="90"/>
    </location>
</feature>
<dbReference type="GO" id="GO:0016020">
    <property type="term" value="C:membrane"/>
    <property type="evidence" value="ECO:0007669"/>
    <property type="project" value="UniProtKB-SubCell"/>
</dbReference>
<evidence type="ECO:0000313" key="6">
    <source>
        <dbReference type="EMBL" id="SDD64929.1"/>
    </source>
</evidence>
<organism evidence="6 7">
    <name type="scientific">Niabella drilacis (strain DSM 25811 / CCM 8410 / CCUG 62505 / LMG 26954 / E90)</name>
    <dbReference type="NCBI Taxonomy" id="1285928"/>
    <lineage>
        <taxon>Bacteria</taxon>
        <taxon>Pseudomonadati</taxon>
        <taxon>Bacteroidota</taxon>
        <taxon>Chitinophagia</taxon>
        <taxon>Chitinophagales</taxon>
        <taxon>Chitinophagaceae</taxon>
        <taxon>Niabella</taxon>
    </lineage>
</organism>
<evidence type="ECO:0000256" key="2">
    <source>
        <dbReference type="ARBA" id="ARBA00022692"/>
    </source>
</evidence>
<dbReference type="AlphaFoldDB" id="A0A1G6WGN2"/>
<name>A0A1G6WGN2_NIADE</name>
<dbReference type="OrthoDB" id="3385086at2"/>
<dbReference type="RefSeq" id="WP_090391670.1">
    <property type="nucleotide sequence ID" value="NZ_FMZO01000011.1"/>
</dbReference>
<dbReference type="Proteomes" id="UP000198757">
    <property type="component" value="Unassembled WGS sequence"/>
</dbReference>
<evidence type="ECO:0000256" key="3">
    <source>
        <dbReference type="ARBA" id="ARBA00022989"/>
    </source>
</evidence>
<dbReference type="EMBL" id="FMZO01000011">
    <property type="protein sequence ID" value="SDD64929.1"/>
    <property type="molecule type" value="Genomic_DNA"/>
</dbReference>
<keyword evidence="3 5" id="KW-1133">Transmembrane helix</keyword>
<accession>A0A1G6WGN2</accession>
<dbReference type="Pfam" id="PF13564">
    <property type="entry name" value="DoxX_2"/>
    <property type="match status" value="1"/>
</dbReference>
<proteinExistence type="predicted"/>
<comment type="subcellular location">
    <subcellularLocation>
        <location evidence="1">Membrane</location>
        <topology evidence="1">Multi-pass membrane protein</topology>
    </subcellularLocation>
</comment>
<keyword evidence="7" id="KW-1185">Reference proteome</keyword>
<dbReference type="STRING" id="1285928.SAMN04487894_111122"/>
<reference evidence="7" key="1">
    <citation type="submission" date="2016-10" db="EMBL/GenBank/DDBJ databases">
        <authorList>
            <person name="Varghese N."/>
            <person name="Submissions S."/>
        </authorList>
    </citation>
    <scope>NUCLEOTIDE SEQUENCE [LARGE SCALE GENOMIC DNA]</scope>
    <source>
        <strain evidence="7">DSM 25811 / CCM 8410 / LMG 26954 / E90</strain>
    </source>
</reference>
<protein>
    <submittedName>
        <fullName evidence="6">DoxX-like family protein</fullName>
    </submittedName>
</protein>
<feature type="transmembrane region" description="Helical" evidence="5">
    <location>
        <begin position="102"/>
        <end position="122"/>
    </location>
</feature>
<evidence type="ECO:0000256" key="4">
    <source>
        <dbReference type="ARBA" id="ARBA00023136"/>
    </source>
</evidence>
<keyword evidence="4 5" id="KW-0472">Membrane</keyword>
<feature type="transmembrane region" description="Helical" evidence="5">
    <location>
        <begin position="48"/>
        <end position="67"/>
    </location>
</feature>
<evidence type="ECO:0000256" key="5">
    <source>
        <dbReference type="SAM" id="Phobius"/>
    </source>
</evidence>
<keyword evidence="2 5" id="KW-0812">Transmembrane</keyword>
<gene>
    <name evidence="6" type="ORF">SAMN04487894_111122</name>
</gene>
<dbReference type="InterPro" id="IPR032808">
    <property type="entry name" value="DoxX"/>
</dbReference>
<sequence>MSNIILWILQVLMAAGFLYSGICKTVLPPKKLVAIGQTGVEGLSRLSVRIIGILELAGVAGLIVPVYFDIMPWLTPVAAFCLAAIMPFAARIHYQRNELRNVFVNIAYFLIAVLVALGRIWISQ</sequence>
<evidence type="ECO:0000313" key="7">
    <source>
        <dbReference type="Proteomes" id="UP000198757"/>
    </source>
</evidence>